<dbReference type="EMBL" id="JAULJE010000005">
    <property type="protein sequence ID" value="KAK1343065.1"/>
    <property type="molecule type" value="Genomic_DNA"/>
</dbReference>
<evidence type="ECO:0000313" key="3">
    <source>
        <dbReference type="Proteomes" id="UP001177744"/>
    </source>
</evidence>
<evidence type="ECO:0000313" key="2">
    <source>
        <dbReference type="EMBL" id="KAK1343065.1"/>
    </source>
</evidence>
<name>A0AA40LRI8_CNENI</name>
<evidence type="ECO:0000256" key="1">
    <source>
        <dbReference type="SAM" id="MobiDB-lite"/>
    </source>
</evidence>
<dbReference type="AlphaFoldDB" id="A0AA40LRI8"/>
<comment type="caution">
    <text evidence="2">The sequence shown here is derived from an EMBL/GenBank/DDBJ whole genome shotgun (WGS) entry which is preliminary data.</text>
</comment>
<reference evidence="2" key="1">
    <citation type="submission" date="2023-06" db="EMBL/GenBank/DDBJ databases">
        <title>Reference genome for the Northern bat (Eptesicus nilssonii), a most northern bat species.</title>
        <authorList>
            <person name="Laine V.N."/>
            <person name="Pulliainen A.T."/>
            <person name="Lilley T.M."/>
        </authorList>
    </citation>
    <scope>NUCLEOTIDE SEQUENCE</scope>
    <source>
        <strain evidence="2">BLF_Eptnil</strain>
        <tissue evidence="2">Kidney</tissue>
    </source>
</reference>
<feature type="compositionally biased region" description="Basic and acidic residues" evidence="1">
    <location>
        <begin position="15"/>
        <end position="24"/>
    </location>
</feature>
<accession>A0AA40LRI8</accession>
<organism evidence="2 3">
    <name type="scientific">Cnephaeus nilssonii</name>
    <name type="common">Northern bat</name>
    <name type="synonym">Eptesicus nilssonii</name>
    <dbReference type="NCBI Taxonomy" id="3371016"/>
    <lineage>
        <taxon>Eukaryota</taxon>
        <taxon>Metazoa</taxon>
        <taxon>Chordata</taxon>
        <taxon>Craniata</taxon>
        <taxon>Vertebrata</taxon>
        <taxon>Euteleostomi</taxon>
        <taxon>Mammalia</taxon>
        <taxon>Eutheria</taxon>
        <taxon>Laurasiatheria</taxon>
        <taxon>Chiroptera</taxon>
        <taxon>Yangochiroptera</taxon>
        <taxon>Vespertilionidae</taxon>
        <taxon>Cnephaeus</taxon>
    </lineage>
</organism>
<keyword evidence="3" id="KW-1185">Reference proteome</keyword>
<protein>
    <submittedName>
        <fullName evidence="2">Uncharacterized protein</fullName>
    </submittedName>
</protein>
<dbReference type="Proteomes" id="UP001177744">
    <property type="component" value="Unassembled WGS sequence"/>
</dbReference>
<feature type="region of interest" description="Disordered" evidence="1">
    <location>
        <begin position="138"/>
        <end position="162"/>
    </location>
</feature>
<sequence length="176" mass="19770">MRQPQGATGEGLCGTDKDRYDSGKKTSKYGYSQETAKNIRFACQLLSKDMLSLEEEEIVLTLEAYWESKKNLPQRVSEQAAAVPAQGALGVIRYLNVDEQESWHEPRTDFLQARNVTVVAVLGDPAEEHVVGAIEQGLQHPQDSPEESQKYSPDSDDILPRSFRIQNPDTCYRIII</sequence>
<feature type="region of interest" description="Disordered" evidence="1">
    <location>
        <begin position="1"/>
        <end position="28"/>
    </location>
</feature>
<gene>
    <name evidence="2" type="ORF">QTO34_015837</name>
</gene>
<proteinExistence type="predicted"/>